<dbReference type="STRING" id="1293891.TMES_00845"/>
<name>A0A1Y2L3K2_9PROT</name>
<dbReference type="PANTHER" id="PTHR35562">
    <property type="entry name" value="DNA ENDONUCLEASE SMRA-RELATED"/>
    <property type="match status" value="1"/>
</dbReference>
<comment type="caution">
    <text evidence="3">The sequence shown here is derived from an EMBL/GenBank/DDBJ whole genome shotgun (WGS) entry which is preliminary data.</text>
</comment>
<organism evidence="3 4">
    <name type="scientific">Thalassospira mesophila</name>
    <dbReference type="NCBI Taxonomy" id="1293891"/>
    <lineage>
        <taxon>Bacteria</taxon>
        <taxon>Pseudomonadati</taxon>
        <taxon>Pseudomonadota</taxon>
        <taxon>Alphaproteobacteria</taxon>
        <taxon>Rhodospirillales</taxon>
        <taxon>Thalassospiraceae</taxon>
        <taxon>Thalassospira</taxon>
    </lineage>
</organism>
<dbReference type="AlphaFoldDB" id="A0A1Y2L3K2"/>
<feature type="region of interest" description="Disordered" evidence="1">
    <location>
        <begin position="49"/>
        <end position="82"/>
    </location>
</feature>
<evidence type="ECO:0000259" key="2">
    <source>
        <dbReference type="PROSITE" id="PS50828"/>
    </source>
</evidence>
<reference evidence="3 4" key="1">
    <citation type="submission" date="2014-03" db="EMBL/GenBank/DDBJ databases">
        <title>The draft genome sequence of Thalassospira mesophila JCM 18969.</title>
        <authorList>
            <person name="Lai Q."/>
            <person name="Shao Z."/>
        </authorList>
    </citation>
    <scope>NUCLEOTIDE SEQUENCE [LARGE SCALE GENOMIC DNA]</scope>
    <source>
        <strain evidence="3 4">JCM 18969</strain>
    </source>
</reference>
<dbReference type="SUPFAM" id="SSF160443">
    <property type="entry name" value="SMR domain-like"/>
    <property type="match status" value="1"/>
</dbReference>
<dbReference type="PANTHER" id="PTHR35562:SF2">
    <property type="entry name" value="DNA ENDONUCLEASE SMRA-RELATED"/>
    <property type="match status" value="1"/>
</dbReference>
<dbReference type="PROSITE" id="PS50828">
    <property type="entry name" value="SMR"/>
    <property type="match status" value="1"/>
</dbReference>
<evidence type="ECO:0000256" key="1">
    <source>
        <dbReference type="SAM" id="MobiDB-lite"/>
    </source>
</evidence>
<accession>A0A1Y2L3K2</accession>
<dbReference type="RefSeq" id="WP_085578521.1">
    <property type="nucleotide sequence ID" value="NZ_JFKA01000001.1"/>
</dbReference>
<gene>
    <name evidence="3" type="ORF">TMES_00845</name>
</gene>
<evidence type="ECO:0000313" key="4">
    <source>
        <dbReference type="Proteomes" id="UP000193391"/>
    </source>
</evidence>
<dbReference type="InterPro" id="IPR036063">
    <property type="entry name" value="Smr_dom_sf"/>
</dbReference>
<dbReference type="OrthoDB" id="7165597at2"/>
<feature type="region of interest" description="Disordered" evidence="1">
    <location>
        <begin position="92"/>
        <end position="111"/>
    </location>
</feature>
<sequence length="230" mass="25211">MTDRKNHKKRRSVTESEKALWQAFTHDVTPLRARRKGLSDEDASAFEEALGTDASFSGGETALPPTASLSASATSSLGDEISRSEATRLARNLPSARDAARKPVAKAKGLEELQTGKTAGIDKSTADKFKKGRMAIEGRIDLHGMTQEVAHHALNSFIEMAWRNDKRCVLVITGKGSRADEYGRTGLLRQRLPQWLSAPRLRPHILAVTQAQISHGGAGAFYVLLKRRRV</sequence>
<protein>
    <submittedName>
        <fullName evidence="3">DNA mismatch repair protein MutS</fullName>
    </submittedName>
</protein>
<dbReference type="InterPro" id="IPR002625">
    <property type="entry name" value="Smr_dom"/>
</dbReference>
<keyword evidence="4" id="KW-1185">Reference proteome</keyword>
<feature type="compositionally biased region" description="Low complexity" evidence="1">
    <location>
        <begin position="61"/>
        <end position="77"/>
    </location>
</feature>
<dbReference type="Pfam" id="PF01713">
    <property type="entry name" value="Smr"/>
    <property type="match status" value="1"/>
</dbReference>
<dbReference type="SMART" id="SM00463">
    <property type="entry name" value="SMR"/>
    <property type="match status" value="1"/>
</dbReference>
<evidence type="ECO:0000313" key="3">
    <source>
        <dbReference type="EMBL" id="OSQ40394.1"/>
    </source>
</evidence>
<feature type="domain" description="Smr" evidence="2">
    <location>
        <begin position="140"/>
        <end position="226"/>
    </location>
</feature>
<dbReference type="Gene3D" id="3.30.1370.110">
    <property type="match status" value="1"/>
</dbReference>
<proteinExistence type="predicted"/>
<dbReference type="EMBL" id="JFKA01000001">
    <property type="protein sequence ID" value="OSQ40394.1"/>
    <property type="molecule type" value="Genomic_DNA"/>
</dbReference>
<dbReference type="Proteomes" id="UP000193391">
    <property type="component" value="Unassembled WGS sequence"/>
</dbReference>